<feature type="transmembrane region" description="Helical" evidence="3">
    <location>
        <begin position="377"/>
        <end position="395"/>
    </location>
</feature>
<evidence type="ECO:0000256" key="1">
    <source>
        <dbReference type="PROSITE-ProRule" id="PRU00855"/>
    </source>
</evidence>
<dbReference type="GO" id="GO:0003723">
    <property type="term" value="F:RNA binding"/>
    <property type="evidence" value="ECO:0007669"/>
    <property type="project" value="UniProtKB-UniRule"/>
</dbReference>
<gene>
    <name evidence="5" type="ORF">PLEPLA_LOCUS28086</name>
</gene>
<comment type="similarity">
    <text evidence="1">Belongs to the nanos family.</text>
</comment>
<feature type="transmembrane region" description="Helical" evidence="3">
    <location>
        <begin position="407"/>
        <end position="426"/>
    </location>
</feature>
<name>A0A9N7YWH5_PLEPL</name>
<dbReference type="Pfam" id="PF05741">
    <property type="entry name" value="zf-nanos"/>
    <property type="match status" value="1"/>
</dbReference>
<evidence type="ECO:0000313" key="6">
    <source>
        <dbReference type="Proteomes" id="UP001153269"/>
    </source>
</evidence>
<sequence>MRNEVQGSPLTDGDGFDMWHDYMNLGRLLERLCVRREAQRGEEPQLEPLAQWSPFRDQSDQREEDNKLSAETSSVSSLSDTSCGASVSSDHCRFCKQNGESPRVYGSHKLKTGDGRITCPILRKYTCPICGATGEHAHTRRYCPQTQRRGGGKMLPSWDVRGFVLHTHTDRLSTMAKHNFSLLIVLVLSLIVFIVTLVFNALAGPGIYPFLRSTANISDEFVTQITPSGWTFAIWSIIYIFLALVVVYILSGICRKNAYGYVYCSPAVLPHGFFVVWCLNMGLNTGWLFLWDRSMMTAALVVLILIALTNYLVIFFSCYGLNNYGAWLSKYHNVDLWLHRVLIQNGVAIYATWTTIASMINLAVVLNYNVNMSQTDASTASLSVLTVVLFVWFILENSVLDKHVRFILTIYPVVIWALTGVFMANYNAEDPTRNNIFIGRSRAQSLLFHSDECVHTERSRESATMAKHDSGRLAAIVVSVVGYGISLVFNALSVVGIGPYYTTTANVSAVFDTQITPSGWTFNIWSIIYVWLTAMIVYIVSALCRKNGHGYVYCNPPVLPYGFFISWCLNLCFNIGWLVVWDRGIMIAALVFLILVICTNYSMICFICHGLNVYGPWLKKYHKVDLWLIRVLIQNGVAIYTTWTTIATLINLTIVLTYEVKMSPTDAATISYSVLSVVLLVWFVLENLVLDKHVRYILIIYPVVIWALSGNLDKNYDEVSPGVNGIFIVVLLAVASALFVVRISLVVWKHIKQPLYEDASADAMEPMDIAQKQKKIFR</sequence>
<keyword evidence="1" id="KW-0863">Zinc-finger</keyword>
<reference evidence="5" key="1">
    <citation type="submission" date="2020-03" db="EMBL/GenBank/DDBJ databases">
        <authorList>
            <person name="Weist P."/>
        </authorList>
    </citation>
    <scope>NUCLEOTIDE SEQUENCE</scope>
</reference>
<dbReference type="GO" id="GO:0008270">
    <property type="term" value="F:zinc ion binding"/>
    <property type="evidence" value="ECO:0007669"/>
    <property type="project" value="UniProtKB-KW"/>
</dbReference>
<feature type="transmembrane region" description="Helical" evidence="3">
    <location>
        <begin position="473"/>
        <end position="500"/>
    </location>
</feature>
<evidence type="ECO:0000313" key="5">
    <source>
        <dbReference type="EMBL" id="CAB1440320.1"/>
    </source>
</evidence>
<feature type="transmembrane region" description="Helical" evidence="3">
    <location>
        <begin position="520"/>
        <end position="540"/>
    </location>
</feature>
<evidence type="ECO:0000259" key="4">
    <source>
        <dbReference type="PROSITE" id="PS51522"/>
    </source>
</evidence>
<feature type="transmembrane region" description="Helical" evidence="3">
    <location>
        <begin position="632"/>
        <end position="658"/>
    </location>
</feature>
<protein>
    <recommendedName>
        <fullName evidence="4">Nanos-type domain-containing protein</fullName>
    </recommendedName>
</protein>
<keyword evidence="3" id="KW-0812">Transmembrane</keyword>
<feature type="region of interest" description="Disordered" evidence="2">
    <location>
        <begin position="43"/>
        <end position="89"/>
    </location>
</feature>
<feature type="transmembrane region" description="Helical" evidence="3">
    <location>
        <begin position="696"/>
        <end position="712"/>
    </location>
</feature>
<dbReference type="AlphaFoldDB" id="A0A9N7YWH5"/>
<feature type="transmembrane region" description="Helical" evidence="3">
    <location>
        <begin position="585"/>
        <end position="611"/>
    </location>
</feature>
<keyword evidence="1" id="KW-0862">Zinc</keyword>
<dbReference type="PANTHER" id="PTHR33802">
    <property type="entry name" value="SI:CH211-161H7.5-RELATED"/>
    <property type="match status" value="1"/>
</dbReference>
<keyword evidence="1" id="KW-0479">Metal-binding</keyword>
<keyword evidence="1" id="KW-0810">Translation regulation</keyword>
<evidence type="ECO:0000256" key="3">
    <source>
        <dbReference type="SAM" id="Phobius"/>
    </source>
</evidence>
<evidence type="ECO:0000256" key="2">
    <source>
        <dbReference type="SAM" id="MobiDB-lite"/>
    </source>
</evidence>
<feature type="transmembrane region" description="Helical" evidence="3">
    <location>
        <begin position="342"/>
        <end position="365"/>
    </location>
</feature>
<dbReference type="PANTHER" id="PTHR33802:SF4">
    <property type="entry name" value="SI:DKEY-29D8.3"/>
    <property type="match status" value="1"/>
</dbReference>
<feature type="domain" description="Nanos-type" evidence="4">
    <location>
        <begin position="91"/>
        <end position="145"/>
    </location>
</feature>
<keyword evidence="3" id="KW-1133">Transmembrane helix</keyword>
<proteinExistence type="inferred from homology"/>
<feature type="compositionally biased region" description="Low complexity" evidence="2">
    <location>
        <begin position="69"/>
        <end position="82"/>
    </location>
</feature>
<feature type="transmembrane region" description="Helical" evidence="3">
    <location>
        <begin position="724"/>
        <end position="748"/>
    </location>
</feature>
<dbReference type="EMBL" id="CADEAL010002435">
    <property type="protein sequence ID" value="CAB1440320.1"/>
    <property type="molecule type" value="Genomic_DNA"/>
</dbReference>
<feature type="transmembrane region" description="Helical" evidence="3">
    <location>
        <begin position="561"/>
        <end position="579"/>
    </location>
</feature>
<keyword evidence="1" id="KW-0694">RNA-binding</keyword>
<feature type="transmembrane region" description="Helical" evidence="3">
    <location>
        <begin position="271"/>
        <end position="291"/>
    </location>
</feature>
<dbReference type="Proteomes" id="UP001153269">
    <property type="component" value="Unassembled WGS sequence"/>
</dbReference>
<dbReference type="Gene3D" id="4.10.60.30">
    <property type="entry name" value="Nanos, RNA-binding domain"/>
    <property type="match status" value="1"/>
</dbReference>
<feature type="transmembrane region" description="Helical" evidence="3">
    <location>
        <begin position="180"/>
        <end position="211"/>
    </location>
</feature>
<comment type="caution">
    <text evidence="5">The sequence shown here is derived from an EMBL/GenBank/DDBJ whole genome shotgun (WGS) entry which is preliminary data.</text>
</comment>
<feature type="transmembrane region" description="Helical" evidence="3">
    <location>
        <begin position="298"/>
        <end position="322"/>
    </location>
</feature>
<dbReference type="GO" id="GO:0006417">
    <property type="term" value="P:regulation of translation"/>
    <property type="evidence" value="ECO:0007669"/>
    <property type="project" value="UniProtKB-UniRule"/>
</dbReference>
<dbReference type="InterPro" id="IPR024161">
    <property type="entry name" value="Znf_nanos-typ"/>
</dbReference>
<keyword evidence="6" id="KW-1185">Reference proteome</keyword>
<dbReference type="PROSITE" id="PS51522">
    <property type="entry name" value="ZF_NANOS"/>
    <property type="match status" value="1"/>
</dbReference>
<organism evidence="5 6">
    <name type="scientific">Pleuronectes platessa</name>
    <name type="common">European plaice</name>
    <dbReference type="NCBI Taxonomy" id="8262"/>
    <lineage>
        <taxon>Eukaryota</taxon>
        <taxon>Metazoa</taxon>
        <taxon>Chordata</taxon>
        <taxon>Craniata</taxon>
        <taxon>Vertebrata</taxon>
        <taxon>Euteleostomi</taxon>
        <taxon>Actinopterygii</taxon>
        <taxon>Neopterygii</taxon>
        <taxon>Teleostei</taxon>
        <taxon>Neoteleostei</taxon>
        <taxon>Acanthomorphata</taxon>
        <taxon>Carangaria</taxon>
        <taxon>Pleuronectiformes</taxon>
        <taxon>Pleuronectoidei</taxon>
        <taxon>Pleuronectidae</taxon>
        <taxon>Pleuronectes</taxon>
    </lineage>
</organism>
<feature type="transmembrane region" description="Helical" evidence="3">
    <location>
        <begin position="670"/>
        <end position="689"/>
    </location>
</feature>
<feature type="compositionally biased region" description="Basic and acidic residues" evidence="2">
    <location>
        <begin position="57"/>
        <end position="68"/>
    </location>
</feature>
<feature type="transmembrane region" description="Helical" evidence="3">
    <location>
        <begin position="232"/>
        <end position="251"/>
    </location>
</feature>
<keyword evidence="3" id="KW-0472">Membrane</keyword>
<dbReference type="InterPro" id="IPR038129">
    <property type="entry name" value="Nanos_sf"/>
</dbReference>
<accession>A0A9N7YWH5</accession>